<evidence type="ECO:0000256" key="6">
    <source>
        <dbReference type="ARBA" id="ARBA00022970"/>
    </source>
</evidence>
<gene>
    <name evidence="8" type="ORF">ACFFGG_04830</name>
</gene>
<keyword evidence="9" id="KW-1185">Reference proteome</keyword>
<comment type="similarity">
    <text evidence="1">Belongs to the ABC transporter superfamily.</text>
</comment>
<evidence type="ECO:0000313" key="8">
    <source>
        <dbReference type="EMBL" id="MFC0591875.1"/>
    </source>
</evidence>
<accession>A0ABV6PPX9</accession>
<dbReference type="Proteomes" id="UP001589834">
    <property type="component" value="Unassembled WGS sequence"/>
</dbReference>
<dbReference type="Gene3D" id="3.40.50.300">
    <property type="entry name" value="P-loop containing nucleotide triphosphate hydrolases"/>
    <property type="match status" value="1"/>
</dbReference>
<dbReference type="InterPro" id="IPR003439">
    <property type="entry name" value="ABC_transporter-like_ATP-bd"/>
</dbReference>
<evidence type="ECO:0000256" key="3">
    <source>
        <dbReference type="ARBA" id="ARBA00022475"/>
    </source>
</evidence>
<keyword evidence="5 8" id="KW-0067">ATP-binding</keyword>
<keyword evidence="2" id="KW-0813">Transport</keyword>
<reference evidence="8 9" key="1">
    <citation type="submission" date="2024-09" db="EMBL/GenBank/DDBJ databases">
        <authorList>
            <person name="Sun Q."/>
            <person name="Mori K."/>
        </authorList>
    </citation>
    <scope>NUCLEOTIDE SEQUENCE [LARGE SCALE GENOMIC DNA]</scope>
    <source>
        <strain evidence="8 9">NCAIM B.02336</strain>
    </source>
</reference>
<dbReference type="PROSITE" id="PS00211">
    <property type="entry name" value="ABC_TRANSPORTER_1"/>
    <property type="match status" value="1"/>
</dbReference>
<dbReference type="GO" id="GO:0005524">
    <property type="term" value="F:ATP binding"/>
    <property type="evidence" value="ECO:0007669"/>
    <property type="project" value="UniProtKB-KW"/>
</dbReference>
<dbReference type="RefSeq" id="WP_377480467.1">
    <property type="nucleotide sequence ID" value="NZ_JBHLTN010000007.1"/>
</dbReference>
<keyword evidence="4" id="KW-0547">Nucleotide-binding</keyword>
<evidence type="ECO:0000256" key="2">
    <source>
        <dbReference type="ARBA" id="ARBA00022448"/>
    </source>
</evidence>
<sequence>MAELLRMEQVWAGYGDAIILEDVSFTLAAGDSLALLGRNGMGKTTLLATLMGATRLRRGRIPFEGRDIATLPSHQRARAGLGWVPQERDIFRSLTVEENLTVVARPGEWNLARVYEMFPRLQERRANMGNQLSGGEQQMLAMGRALMLNPKVLLLDEPLEGLAPIIVQELLHIIDRMVRSGSMAVVLVEQHARQILPITRQALVLERGRVVHAGPSDALLRDDAALDAWLGAGATSESNHETTQ</sequence>
<dbReference type="InterPro" id="IPR027417">
    <property type="entry name" value="P-loop_NTPase"/>
</dbReference>
<dbReference type="PANTHER" id="PTHR43820">
    <property type="entry name" value="HIGH-AFFINITY BRANCHED-CHAIN AMINO ACID TRANSPORT ATP-BINDING PROTEIN LIVF"/>
    <property type="match status" value="1"/>
</dbReference>
<organism evidence="8 9">
    <name type="scientific">Ottowia pentelensis</name>
    <dbReference type="NCBI Taxonomy" id="511108"/>
    <lineage>
        <taxon>Bacteria</taxon>
        <taxon>Pseudomonadati</taxon>
        <taxon>Pseudomonadota</taxon>
        <taxon>Betaproteobacteria</taxon>
        <taxon>Burkholderiales</taxon>
        <taxon>Comamonadaceae</taxon>
        <taxon>Ottowia</taxon>
    </lineage>
</organism>
<protein>
    <submittedName>
        <fullName evidence="8">ABC transporter ATP-binding protein</fullName>
    </submittedName>
</protein>
<name>A0ABV6PPX9_9BURK</name>
<feature type="domain" description="ABC transporter" evidence="7">
    <location>
        <begin position="5"/>
        <end position="232"/>
    </location>
</feature>
<keyword evidence="6" id="KW-0029">Amino-acid transport</keyword>
<evidence type="ECO:0000256" key="5">
    <source>
        <dbReference type="ARBA" id="ARBA00022840"/>
    </source>
</evidence>
<dbReference type="InterPro" id="IPR003593">
    <property type="entry name" value="AAA+_ATPase"/>
</dbReference>
<dbReference type="PROSITE" id="PS50893">
    <property type="entry name" value="ABC_TRANSPORTER_2"/>
    <property type="match status" value="1"/>
</dbReference>
<dbReference type="EMBL" id="JBHLTN010000007">
    <property type="protein sequence ID" value="MFC0591875.1"/>
    <property type="molecule type" value="Genomic_DNA"/>
</dbReference>
<proteinExistence type="inferred from homology"/>
<evidence type="ECO:0000313" key="9">
    <source>
        <dbReference type="Proteomes" id="UP001589834"/>
    </source>
</evidence>
<comment type="caution">
    <text evidence="8">The sequence shown here is derived from an EMBL/GenBank/DDBJ whole genome shotgun (WGS) entry which is preliminary data.</text>
</comment>
<keyword evidence="3" id="KW-0472">Membrane</keyword>
<evidence type="ECO:0000256" key="1">
    <source>
        <dbReference type="ARBA" id="ARBA00005417"/>
    </source>
</evidence>
<dbReference type="InterPro" id="IPR017871">
    <property type="entry name" value="ABC_transporter-like_CS"/>
</dbReference>
<evidence type="ECO:0000256" key="4">
    <source>
        <dbReference type="ARBA" id="ARBA00022741"/>
    </source>
</evidence>
<dbReference type="SUPFAM" id="SSF52540">
    <property type="entry name" value="P-loop containing nucleoside triphosphate hydrolases"/>
    <property type="match status" value="1"/>
</dbReference>
<keyword evidence="3" id="KW-1003">Cell membrane</keyword>
<dbReference type="InterPro" id="IPR052156">
    <property type="entry name" value="BCAA_Transport_ATP-bd_LivF"/>
</dbReference>
<dbReference type="SMART" id="SM00382">
    <property type="entry name" value="AAA"/>
    <property type="match status" value="1"/>
</dbReference>
<dbReference type="Pfam" id="PF00005">
    <property type="entry name" value="ABC_tran"/>
    <property type="match status" value="1"/>
</dbReference>
<evidence type="ECO:0000259" key="7">
    <source>
        <dbReference type="PROSITE" id="PS50893"/>
    </source>
</evidence>
<dbReference type="CDD" id="cd03224">
    <property type="entry name" value="ABC_TM1139_LivF_branched"/>
    <property type="match status" value="1"/>
</dbReference>
<dbReference type="PANTHER" id="PTHR43820:SF2">
    <property type="entry name" value="ABC TRANSPORTER ATP-BINDING PROTEIN"/>
    <property type="match status" value="1"/>
</dbReference>